<proteinExistence type="predicted"/>
<dbReference type="Gene3D" id="1.10.357.10">
    <property type="entry name" value="Tetracycline Repressor, domain 2"/>
    <property type="match status" value="1"/>
</dbReference>
<dbReference type="InterPro" id="IPR050109">
    <property type="entry name" value="HTH-type_TetR-like_transc_reg"/>
</dbReference>
<evidence type="ECO:0000256" key="3">
    <source>
        <dbReference type="ARBA" id="ARBA00023163"/>
    </source>
</evidence>
<keyword evidence="1" id="KW-0805">Transcription regulation</keyword>
<gene>
    <name evidence="7" type="ORF">Raf01_88210</name>
</gene>
<dbReference type="InterPro" id="IPR009057">
    <property type="entry name" value="Homeodomain-like_sf"/>
</dbReference>
<keyword evidence="3" id="KW-0804">Transcription</keyword>
<evidence type="ECO:0000256" key="4">
    <source>
        <dbReference type="PROSITE-ProRule" id="PRU00335"/>
    </source>
</evidence>
<dbReference type="SUPFAM" id="SSF48498">
    <property type="entry name" value="Tetracyclin repressor-like, C-terminal domain"/>
    <property type="match status" value="1"/>
</dbReference>
<evidence type="ECO:0000256" key="5">
    <source>
        <dbReference type="SAM" id="MobiDB-lite"/>
    </source>
</evidence>
<evidence type="ECO:0000259" key="6">
    <source>
        <dbReference type="PROSITE" id="PS50977"/>
    </source>
</evidence>
<feature type="domain" description="HTH tetR-type" evidence="6">
    <location>
        <begin position="14"/>
        <end position="73"/>
    </location>
</feature>
<evidence type="ECO:0000256" key="1">
    <source>
        <dbReference type="ARBA" id="ARBA00023015"/>
    </source>
</evidence>
<comment type="caution">
    <text evidence="7">The sequence shown here is derived from an EMBL/GenBank/DDBJ whole genome shotgun (WGS) entry which is preliminary data.</text>
</comment>
<dbReference type="InterPro" id="IPR049445">
    <property type="entry name" value="TetR_SbtR-like_C"/>
</dbReference>
<dbReference type="SUPFAM" id="SSF46689">
    <property type="entry name" value="Homeodomain-like"/>
    <property type="match status" value="1"/>
</dbReference>
<dbReference type="GO" id="GO:0003700">
    <property type="term" value="F:DNA-binding transcription factor activity"/>
    <property type="evidence" value="ECO:0007669"/>
    <property type="project" value="TreeGrafter"/>
</dbReference>
<evidence type="ECO:0000313" key="8">
    <source>
        <dbReference type="Proteomes" id="UP000642748"/>
    </source>
</evidence>
<dbReference type="PANTHER" id="PTHR30055:SF234">
    <property type="entry name" value="HTH-TYPE TRANSCRIPTIONAL REGULATOR BETI"/>
    <property type="match status" value="1"/>
</dbReference>
<evidence type="ECO:0000256" key="2">
    <source>
        <dbReference type="ARBA" id="ARBA00023125"/>
    </source>
</evidence>
<dbReference type="PANTHER" id="PTHR30055">
    <property type="entry name" value="HTH-TYPE TRANSCRIPTIONAL REGULATOR RUTR"/>
    <property type="match status" value="1"/>
</dbReference>
<dbReference type="Pfam" id="PF21597">
    <property type="entry name" value="TetR_C_43"/>
    <property type="match status" value="1"/>
</dbReference>
<feature type="compositionally biased region" description="Low complexity" evidence="5">
    <location>
        <begin position="204"/>
        <end position="221"/>
    </location>
</feature>
<organism evidence="7 8">
    <name type="scientific">Rugosimonospora africana</name>
    <dbReference type="NCBI Taxonomy" id="556532"/>
    <lineage>
        <taxon>Bacteria</taxon>
        <taxon>Bacillati</taxon>
        <taxon>Actinomycetota</taxon>
        <taxon>Actinomycetes</taxon>
        <taxon>Micromonosporales</taxon>
        <taxon>Micromonosporaceae</taxon>
        <taxon>Rugosimonospora</taxon>
    </lineage>
</organism>
<feature type="region of interest" description="Disordered" evidence="5">
    <location>
        <begin position="204"/>
        <end position="232"/>
    </location>
</feature>
<dbReference type="PROSITE" id="PS50977">
    <property type="entry name" value="HTH_TETR_2"/>
    <property type="match status" value="1"/>
</dbReference>
<dbReference type="GO" id="GO:0000976">
    <property type="term" value="F:transcription cis-regulatory region binding"/>
    <property type="evidence" value="ECO:0007669"/>
    <property type="project" value="TreeGrafter"/>
</dbReference>
<keyword evidence="2 4" id="KW-0238">DNA-binding</keyword>
<reference evidence="7" key="1">
    <citation type="submission" date="2021-01" db="EMBL/GenBank/DDBJ databases">
        <title>Whole genome shotgun sequence of Rugosimonospora africana NBRC 104875.</title>
        <authorList>
            <person name="Komaki H."/>
            <person name="Tamura T."/>
        </authorList>
    </citation>
    <scope>NUCLEOTIDE SEQUENCE</scope>
    <source>
        <strain evidence="7">NBRC 104875</strain>
    </source>
</reference>
<accession>A0A8J3VW71</accession>
<keyword evidence="8" id="KW-1185">Reference proteome</keyword>
<sequence length="232" mass="24608">MTAQPPARLRADARRNRDQILAAAKAVFAEQGPDVAMEEIARRSGVGVGTLYRRFPDRDALIRAVARENFGTVLDEARAATAEEPTAWGALVRLMGRSRELRLSVRLAVLSPSTWAAIRDDPETGRLRDGIMAVLDDLVRGAQAEGALRPDVGTGDVAALLSLLLRRVPADSDEMADLILERALVLILDGLRAVPSTTLPGTTLPGAALPGTTLPGTTLPGRPVTARDIGLG</sequence>
<dbReference type="AlphaFoldDB" id="A0A8J3VW71"/>
<feature type="DNA-binding region" description="H-T-H motif" evidence="4">
    <location>
        <begin position="36"/>
        <end position="55"/>
    </location>
</feature>
<name>A0A8J3VW71_9ACTN</name>
<evidence type="ECO:0000313" key="7">
    <source>
        <dbReference type="EMBL" id="GIH20649.1"/>
    </source>
</evidence>
<protein>
    <submittedName>
        <fullName evidence="7">TetR family transcriptional regulator</fullName>
    </submittedName>
</protein>
<dbReference type="Proteomes" id="UP000642748">
    <property type="component" value="Unassembled WGS sequence"/>
</dbReference>
<dbReference type="RefSeq" id="WP_203924069.1">
    <property type="nucleotide sequence ID" value="NZ_BONZ01000102.1"/>
</dbReference>
<dbReference type="Pfam" id="PF00440">
    <property type="entry name" value="TetR_N"/>
    <property type="match status" value="1"/>
</dbReference>
<dbReference type="PRINTS" id="PR00455">
    <property type="entry name" value="HTHTETR"/>
</dbReference>
<dbReference type="InterPro" id="IPR036271">
    <property type="entry name" value="Tet_transcr_reg_TetR-rel_C_sf"/>
</dbReference>
<dbReference type="InterPro" id="IPR001647">
    <property type="entry name" value="HTH_TetR"/>
</dbReference>
<dbReference type="EMBL" id="BONZ01000102">
    <property type="protein sequence ID" value="GIH20649.1"/>
    <property type="molecule type" value="Genomic_DNA"/>
</dbReference>